<evidence type="ECO:0000313" key="2">
    <source>
        <dbReference type="Proteomes" id="UP000187209"/>
    </source>
</evidence>
<keyword evidence="2" id="KW-1185">Reference proteome</keyword>
<comment type="caution">
    <text evidence="1">The sequence shown here is derived from an EMBL/GenBank/DDBJ whole genome shotgun (WGS) entry which is preliminary data.</text>
</comment>
<accession>A0A1R2B8T5</accession>
<dbReference type="EMBL" id="MPUH01000840">
    <property type="protein sequence ID" value="OMJ73184.1"/>
    <property type="molecule type" value="Genomic_DNA"/>
</dbReference>
<reference evidence="1 2" key="1">
    <citation type="submission" date="2016-11" db="EMBL/GenBank/DDBJ databases">
        <title>The macronuclear genome of Stentor coeruleus: a giant cell with tiny introns.</title>
        <authorList>
            <person name="Slabodnick M."/>
            <person name="Ruby J.G."/>
            <person name="Reiff S.B."/>
            <person name="Swart E.C."/>
            <person name="Gosai S."/>
            <person name="Prabakaran S."/>
            <person name="Witkowska E."/>
            <person name="Larue G.E."/>
            <person name="Fisher S."/>
            <person name="Freeman R.M."/>
            <person name="Gunawardena J."/>
            <person name="Chu W."/>
            <person name="Stover N.A."/>
            <person name="Gregory B.D."/>
            <person name="Nowacki M."/>
            <person name="Derisi J."/>
            <person name="Roy S.W."/>
            <person name="Marshall W.F."/>
            <person name="Sood P."/>
        </authorList>
    </citation>
    <scope>NUCLEOTIDE SEQUENCE [LARGE SCALE GENOMIC DNA]</scope>
    <source>
        <strain evidence="1">WM001</strain>
    </source>
</reference>
<proteinExistence type="predicted"/>
<dbReference type="AlphaFoldDB" id="A0A1R2B8T5"/>
<sequence length="146" mass="16721">MKKSRLIEKKNHRSQSELLISSLSPSLKCHNPYKDPFLLLQRNASTKLLPVSPCGLKLPSLHNRSSPANASKNFTSKTGTTCMLKFETLFQFNRLKVIDKKETQEPKTPYFKLRRNAPSLNQKEFLSARNRMSEVNVMDVSFGNHN</sequence>
<evidence type="ECO:0000313" key="1">
    <source>
        <dbReference type="EMBL" id="OMJ73184.1"/>
    </source>
</evidence>
<protein>
    <submittedName>
        <fullName evidence="1">Uncharacterized protein</fullName>
    </submittedName>
</protein>
<organism evidence="1 2">
    <name type="scientific">Stentor coeruleus</name>
    <dbReference type="NCBI Taxonomy" id="5963"/>
    <lineage>
        <taxon>Eukaryota</taxon>
        <taxon>Sar</taxon>
        <taxon>Alveolata</taxon>
        <taxon>Ciliophora</taxon>
        <taxon>Postciliodesmatophora</taxon>
        <taxon>Heterotrichea</taxon>
        <taxon>Heterotrichida</taxon>
        <taxon>Stentoridae</taxon>
        <taxon>Stentor</taxon>
    </lineage>
</organism>
<dbReference type="Proteomes" id="UP000187209">
    <property type="component" value="Unassembled WGS sequence"/>
</dbReference>
<gene>
    <name evidence="1" type="ORF">SteCoe_28191</name>
</gene>
<name>A0A1R2B8T5_9CILI</name>